<proteinExistence type="inferred from homology"/>
<dbReference type="PANTHER" id="PTHR43028">
    <property type="entry name" value="3'(2'),5'-BISPHOSPHATE NUCLEOTIDASE 1"/>
    <property type="match status" value="1"/>
</dbReference>
<comment type="catalytic activity">
    <reaction evidence="8">
        <text>1D-myo-inositol 1,4-bisphosphate + H2O = 1D-myo-inositol 4-phosphate + phosphate</text>
        <dbReference type="Rhea" id="RHEA:15553"/>
        <dbReference type="ChEBI" id="CHEBI:15377"/>
        <dbReference type="ChEBI" id="CHEBI:43474"/>
        <dbReference type="ChEBI" id="CHEBI:58282"/>
        <dbReference type="ChEBI" id="CHEBI:58469"/>
        <dbReference type="EC" id="3.1.3.57"/>
    </reaction>
    <physiologicalReaction direction="left-to-right" evidence="8">
        <dbReference type="Rhea" id="RHEA:15554"/>
    </physiologicalReaction>
</comment>
<feature type="binding site" evidence="9">
    <location>
        <position position="252"/>
    </location>
    <ligand>
        <name>Mg(2+)</name>
        <dbReference type="ChEBI" id="CHEBI:18420"/>
        <label>1</label>
        <note>catalytic</note>
    </ligand>
</feature>
<evidence type="ECO:0000256" key="1">
    <source>
        <dbReference type="ARBA" id="ARBA00001946"/>
    </source>
</evidence>
<accession>A0ABD2LET6</accession>
<keyword evidence="3" id="KW-0452">Lithium</keyword>
<evidence type="ECO:0000313" key="11">
    <source>
        <dbReference type="Proteomes" id="UP001620626"/>
    </source>
</evidence>
<comment type="catalytic activity">
    <reaction evidence="7">
        <text>1D-myo-inositol 1,3,4-trisphosphate + H2O = 1D-myo-inositol 3,4-bisphosphate + phosphate</text>
        <dbReference type="Rhea" id="RHEA:70319"/>
        <dbReference type="ChEBI" id="CHEBI:15377"/>
        <dbReference type="ChEBI" id="CHEBI:43474"/>
        <dbReference type="ChEBI" id="CHEBI:58414"/>
        <dbReference type="ChEBI" id="CHEBI:83241"/>
    </reaction>
    <physiologicalReaction direction="left-to-right" evidence="7">
        <dbReference type="Rhea" id="RHEA:70320"/>
    </physiologicalReaction>
</comment>
<dbReference type="PANTHER" id="PTHR43028:SF5">
    <property type="entry name" value="3'(2'),5'-BISPHOSPHATE NUCLEOTIDASE 1"/>
    <property type="match status" value="1"/>
</dbReference>
<evidence type="ECO:0000256" key="7">
    <source>
        <dbReference type="ARBA" id="ARBA00044465"/>
    </source>
</evidence>
<keyword evidence="5" id="KW-0378">Hydrolase</keyword>
<feature type="binding site" evidence="9">
    <location>
        <position position="187"/>
    </location>
    <ligand>
        <name>Mg(2+)</name>
        <dbReference type="ChEBI" id="CHEBI:18420"/>
        <label>1</label>
        <note>catalytic</note>
    </ligand>
</feature>
<dbReference type="EMBL" id="JBICBT010000437">
    <property type="protein sequence ID" value="KAL3113732.1"/>
    <property type="molecule type" value="Genomic_DNA"/>
</dbReference>
<evidence type="ECO:0000256" key="6">
    <source>
        <dbReference type="ARBA" id="ARBA00022842"/>
    </source>
</evidence>
<dbReference type="InterPro" id="IPR000760">
    <property type="entry name" value="Inositol_monophosphatase-like"/>
</dbReference>
<protein>
    <submittedName>
        <fullName evidence="10">Uncharacterized protein</fullName>
    </submittedName>
</protein>
<dbReference type="PROSITE" id="PS00629">
    <property type="entry name" value="IMP_1"/>
    <property type="match status" value="1"/>
</dbReference>
<keyword evidence="11" id="KW-1185">Reference proteome</keyword>
<feature type="binding site" evidence="9">
    <location>
        <position position="393"/>
    </location>
    <ligand>
        <name>Mg(2+)</name>
        <dbReference type="ChEBI" id="CHEBI:18420"/>
        <label>1</label>
        <note>catalytic</note>
    </ligand>
</feature>
<evidence type="ECO:0000256" key="8">
    <source>
        <dbReference type="ARBA" id="ARBA00044478"/>
    </source>
</evidence>
<evidence type="ECO:0000256" key="2">
    <source>
        <dbReference type="ARBA" id="ARBA00009759"/>
    </source>
</evidence>
<dbReference type="GO" id="GO:0005737">
    <property type="term" value="C:cytoplasm"/>
    <property type="evidence" value="ECO:0007669"/>
    <property type="project" value="UniProtKB-ARBA"/>
</dbReference>
<dbReference type="Gene3D" id="3.40.190.80">
    <property type="match status" value="1"/>
</dbReference>
<comment type="cofactor">
    <cofactor evidence="1 9">
        <name>Mg(2+)</name>
        <dbReference type="ChEBI" id="CHEBI:18420"/>
    </cofactor>
</comment>
<dbReference type="InterPro" id="IPR020583">
    <property type="entry name" value="Inositol_monoP_metal-BS"/>
</dbReference>
<evidence type="ECO:0000256" key="3">
    <source>
        <dbReference type="ARBA" id="ARBA00022671"/>
    </source>
</evidence>
<dbReference type="Gene3D" id="3.30.540.10">
    <property type="entry name" value="Fructose-1,6-Bisphosphatase, subunit A, domain 1"/>
    <property type="match status" value="1"/>
</dbReference>
<name>A0ABD2LET6_9BILA</name>
<comment type="caution">
    <text evidence="10">The sequence shown here is derived from an EMBL/GenBank/DDBJ whole genome shotgun (WGS) entry which is preliminary data.</text>
</comment>
<evidence type="ECO:0000313" key="10">
    <source>
        <dbReference type="EMBL" id="KAL3113732.1"/>
    </source>
</evidence>
<dbReference type="Pfam" id="PF00459">
    <property type="entry name" value="Inositol_P"/>
    <property type="match status" value="1"/>
</dbReference>
<evidence type="ECO:0000256" key="9">
    <source>
        <dbReference type="PIRSR" id="PIRSR600760-2"/>
    </source>
</evidence>
<dbReference type="InterPro" id="IPR050725">
    <property type="entry name" value="CysQ/Inositol_MonoPase"/>
</dbReference>
<dbReference type="Proteomes" id="UP001620626">
    <property type="component" value="Unassembled WGS sequence"/>
</dbReference>
<evidence type="ECO:0000256" key="4">
    <source>
        <dbReference type="ARBA" id="ARBA00022723"/>
    </source>
</evidence>
<comment type="similarity">
    <text evidence="2">Belongs to the inositol monophosphatase superfamily.</text>
</comment>
<organism evidence="10 11">
    <name type="scientific">Heterodera trifolii</name>
    <dbReference type="NCBI Taxonomy" id="157864"/>
    <lineage>
        <taxon>Eukaryota</taxon>
        <taxon>Metazoa</taxon>
        <taxon>Ecdysozoa</taxon>
        <taxon>Nematoda</taxon>
        <taxon>Chromadorea</taxon>
        <taxon>Rhabditida</taxon>
        <taxon>Tylenchina</taxon>
        <taxon>Tylenchomorpha</taxon>
        <taxon>Tylenchoidea</taxon>
        <taxon>Heteroderidae</taxon>
        <taxon>Heteroderinae</taxon>
        <taxon>Heterodera</taxon>
    </lineage>
</organism>
<dbReference type="AlphaFoldDB" id="A0ABD2LET6"/>
<feature type="binding site" evidence="9">
    <location>
        <position position="253"/>
    </location>
    <ligand>
        <name>Mg(2+)</name>
        <dbReference type="ChEBI" id="CHEBI:18420"/>
        <label>1</label>
        <note>catalytic</note>
    </ligand>
</feature>
<dbReference type="GO" id="GO:0004441">
    <property type="term" value="F:inositol-1,4-bisphosphate 1-phosphatase activity"/>
    <property type="evidence" value="ECO:0007669"/>
    <property type="project" value="UniProtKB-EC"/>
</dbReference>
<dbReference type="SUPFAM" id="SSF56655">
    <property type="entry name" value="Carbohydrate phosphatase"/>
    <property type="match status" value="1"/>
</dbReference>
<keyword evidence="4 9" id="KW-0479">Metal-binding</keyword>
<gene>
    <name evidence="10" type="ORF">niasHT_016021</name>
</gene>
<dbReference type="FunFam" id="3.30.540.10:FF:000012">
    <property type="entry name" value="Blast:Putative inositol monophosphatase 3"/>
    <property type="match status" value="1"/>
</dbReference>
<reference evidence="10 11" key="1">
    <citation type="submission" date="2024-10" db="EMBL/GenBank/DDBJ databases">
        <authorList>
            <person name="Kim D."/>
        </authorList>
    </citation>
    <scope>NUCLEOTIDE SEQUENCE [LARGE SCALE GENOMIC DNA]</scope>
    <source>
        <strain evidence="10">BH-2024</strain>
    </source>
</reference>
<feature type="binding site" evidence="9">
    <location>
        <position position="250"/>
    </location>
    <ligand>
        <name>Mg(2+)</name>
        <dbReference type="ChEBI" id="CHEBI:18420"/>
        <label>1</label>
        <note>catalytic</note>
    </ligand>
</feature>
<keyword evidence="6 9" id="KW-0460">Magnesium</keyword>
<evidence type="ECO:0000256" key="5">
    <source>
        <dbReference type="ARBA" id="ARBA00022801"/>
    </source>
</evidence>
<dbReference type="GO" id="GO:0046872">
    <property type="term" value="F:metal ion binding"/>
    <property type="evidence" value="ECO:0007669"/>
    <property type="project" value="UniProtKB-KW"/>
</dbReference>
<sequence>MREEQKQQHFLIGGECAGCGEGWRWATEFCFGGPFDDDNALTTNSPPKFLLFLFPSRRKNKLDFKEGRTDEDQTKSKFNIRNAYKKGHFRVSRKLTNQQNVSHDKKKEMLWDKACLLTRLVASSVRLSEAAGGIIKDIMKSGDLKIVNKDQTGQMKDLQTEADRSAQICIERSLRAKFGENLKIIGEEDIAPPSTPFQTLQPLPSSHHFHIIFNENATTAVPSSEVLSNDQRVPNELRSIEMKDVVVWVDPLDGTSEFTKSKENPALLRQVTVLIGITHKGRPVAGIVHQPYYEGQQTADGLAPNGRTIWSIVGVGTFGHQKTAQQTDGQMPRVAVTTASHHTELVQKALDALVEGKLISEIERVGGAGFKVLRCLEGATAYVFASRGCKKWDTAAPEALLLAAGTFRNYF</sequence>